<proteinExistence type="predicted"/>
<dbReference type="GeneID" id="18933306"/>
<dbReference type="VEuPathDB" id="FungiDB:MELLADRAFT_79696"/>
<sequence length="444" mass="49327">MAMSPTSDVVTNPVFDTGINALVDYTIWVPKIKSGKKAGLEPSWESAKPDNKIRVFLLEINTSSFRNARLQVLFEIQKSEVQAATVLSAADKGEGSLGDLKWQAYIATSRLYPKSGNRVKFITNDAEWNDWLHICNASKDKVCGLKLVMENPTLAQRKKRKVRVTVHCTINWLIFGLWKNEAVLIEAAKITRRHDRKQKQKLSKKTHCGGDQGLTAEELALDDDPEPPSPSDSSLESCESTGGDTDTDAVKIVADLIYKHNPIKPSYHQSIPVYVDPKETDRFFYITAGMSRIWAKEKLVCDSKGTQVVTTCIPPKAGIQWLSQSAEQLKRKKPGSSGDSAITDMLKHIMGSIVQPPIDAAEGSTSTSLSAPIADYLIFCGIKDEDRSIEACLTEAGLDQYTLFNREFLPRKDLLKLNLVPGVVTRLYMNVKAFAKHLNESNIQ</sequence>
<dbReference type="EMBL" id="GL883176">
    <property type="protein sequence ID" value="EGF98440.1"/>
    <property type="molecule type" value="Genomic_DNA"/>
</dbReference>
<evidence type="ECO:0000256" key="1">
    <source>
        <dbReference type="SAM" id="MobiDB-lite"/>
    </source>
</evidence>
<dbReference type="RefSeq" id="XP_007418292.1">
    <property type="nucleotide sequence ID" value="XM_007418230.1"/>
</dbReference>
<organism evidence="3">
    <name type="scientific">Melampsora larici-populina (strain 98AG31 / pathotype 3-4-7)</name>
    <name type="common">Poplar leaf rust fungus</name>
    <dbReference type="NCBI Taxonomy" id="747676"/>
    <lineage>
        <taxon>Eukaryota</taxon>
        <taxon>Fungi</taxon>
        <taxon>Dikarya</taxon>
        <taxon>Basidiomycota</taxon>
        <taxon>Pucciniomycotina</taxon>
        <taxon>Pucciniomycetes</taxon>
        <taxon>Pucciniales</taxon>
        <taxon>Melampsoraceae</taxon>
        <taxon>Melampsora</taxon>
    </lineage>
</organism>
<dbReference type="Proteomes" id="UP000001072">
    <property type="component" value="Unassembled WGS sequence"/>
</dbReference>
<dbReference type="AlphaFoldDB" id="F4SA99"/>
<dbReference type="InParanoid" id="F4SA99"/>
<evidence type="ECO:0000313" key="3">
    <source>
        <dbReference type="Proteomes" id="UP000001072"/>
    </source>
</evidence>
<gene>
    <name evidence="2" type="ORF">MELLADRAFT_79696</name>
</gene>
<protein>
    <submittedName>
        <fullName evidence="2">Uncharacterized protein</fullName>
    </submittedName>
</protein>
<dbReference type="HOGENOM" id="CLU_650657_0_0_1"/>
<name>F4SA99_MELLP</name>
<feature type="region of interest" description="Disordered" evidence="1">
    <location>
        <begin position="220"/>
        <end position="246"/>
    </location>
</feature>
<reference evidence="3" key="1">
    <citation type="journal article" date="2011" name="Proc. Natl. Acad. Sci. U.S.A.">
        <title>Obligate biotrophy features unraveled by the genomic analysis of rust fungi.</title>
        <authorList>
            <person name="Duplessis S."/>
            <person name="Cuomo C.A."/>
            <person name="Lin Y.-C."/>
            <person name="Aerts A."/>
            <person name="Tisserant E."/>
            <person name="Veneault-Fourrey C."/>
            <person name="Joly D.L."/>
            <person name="Hacquard S."/>
            <person name="Amselem J."/>
            <person name="Cantarel B.L."/>
            <person name="Chiu R."/>
            <person name="Coutinho P.M."/>
            <person name="Feau N."/>
            <person name="Field M."/>
            <person name="Frey P."/>
            <person name="Gelhaye E."/>
            <person name="Goldberg J."/>
            <person name="Grabherr M.G."/>
            <person name="Kodira C.D."/>
            <person name="Kohler A."/>
            <person name="Kuees U."/>
            <person name="Lindquist E.A."/>
            <person name="Lucas S.M."/>
            <person name="Mago R."/>
            <person name="Mauceli E."/>
            <person name="Morin E."/>
            <person name="Murat C."/>
            <person name="Pangilinan J.L."/>
            <person name="Park R."/>
            <person name="Pearson M."/>
            <person name="Quesneville H."/>
            <person name="Rouhier N."/>
            <person name="Sakthikumar S."/>
            <person name="Salamov A.A."/>
            <person name="Schmutz J."/>
            <person name="Selles B."/>
            <person name="Shapiro H."/>
            <person name="Tanguay P."/>
            <person name="Tuskan G.A."/>
            <person name="Henrissat B."/>
            <person name="Van de Peer Y."/>
            <person name="Rouze P."/>
            <person name="Ellis J.G."/>
            <person name="Dodds P.N."/>
            <person name="Schein J.E."/>
            <person name="Zhong S."/>
            <person name="Hamelin R.C."/>
            <person name="Grigoriev I.V."/>
            <person name="Szabo L.J."/>
            <person name="Martin F."/>
        </authorList>
    </citation>
    <scope>NUCLEOTIDE SEQUENCE [LARGE SCALE GENOMIC DNA]</scope>
    <source>
        <strain evidence="3">98AG31 / pathotype 3-4-7</strain>
    </source>
</reference>
<dbReference type="KEGG" id="mlr:MELLADRAFT_79696"/>
<keyword evidence="3" id="KW-1185">Reference proteome</keyword>
<accession>F4SA99</accession>
<evidence type="ECO:0000313" key="2">
    <source>
        <dbReference type="EMBL" id="EGF98440.1"/>
    </source>
</evidence>